<accession>N6VSX4</accession>
<dbReference type="OrthoDB" id="9808686at2"/>
<evidence type="ECO:0000256" key="5">
    <source>
        <dbReference type="ARBA" id="ARBA00022692"/>
    </source>
</evidence>
<evidence type="ECO:0000256" key="2">
    <source>
        <dbReference type="ARBA" id="ARBA00007783"/>
    </source>
</evidence>
<dbReference type="Proteomes" id="UP000013165">
    <property type="component" value="Unassembled WGS sequence"/>
</dbReference>
<dbReference type="InterPro" id="IPR047817">
    <property type="entry name" value="ABC2_TM_bact-type"/>
</dbReference>
<keyword evidence="11" id="KW-1185">Reference proteome</keyword>
<dbReference type="GO" id="GO:0043190">
    <property type="term" value="C:ATP-binding cassette (ABC) transporter complex"/>
    <property type="evidence" value="ECO:0007669"/>
    <property type="project" value="InterPro"/>
</dbReference>
<comment type="similarity">
    <text evidence="2 8">Belongs to the ABC-2 integral membrane protein family.</text>
</comment>
<dbReference type="InterPro" id="IPR013525">
    <property type="entry name" value="ABC2_TM"/>
</dbReference>
<protein>
    <recommendedName>
        <fullName evidence="8">Transport permease protein</fullName>
    </recommendedName>
</protein>
<dbReference type="PROSITE" id="PS51012">
    <property type="entry name" value="ABC_TM2"/>
    <property type="match status" value="1"/>
</dbReference>
<comment type="caution">
    <text evidence="10">The sequence shown here is derived from an EMBL/GenBank/DDBJ whole genome shotgun (WGS) entry which is preliminary data.</text>
</comment>
<gene>
    <name evidence="10" type="ORF">J057_17555</name>
</gene>
<dbReference type="STRING" id="626887.J057_17555"/>
<dbReference type="PATRIC" id="fig|626887.3.peg.3508"/>
<keyword evidence="7 8" id="KW-0472">Membrane</keyword>
<dbReference type="InterPro" id="IPR051449">
    <property type="entry name" value="ABC-2_transporter_component"/>
</dbReference>
<evidence type="ECO:0000256" key="3">
    <source>
        <dbReference type="ARBA" id="ARBA00022448"/>
    </source>
</evidence>
<feature type="transmembrane region" description="Helical" evidence="8">
    <location>
        <begin position="348"/>
        <end position="366"/>
    </location>
</feature>
<dbReference type="InterPro" id="IPR000412">
    <property type="entry name" value="ABC_2_transport"/>
</dbReference>
<feature type="transmembrane region" description="Helical" evidence="8">
    <location>
        <begin position="220"/>
        <end position="244"/>
    </location>
</feature>
<feature type="domain" description="ABC transmembrane type-2" evidence="9">
    <location>
        <begin position="137"/>
        <end position="369"/>
    </location>
</feature>
<evidence type="ECO:0000313" key="10">
    <source>
        <dbReference type="EMBL" id="ENO13225.1"/>
    </source>
</evidence>
<evidence type="ECO:0000256" key="4">
    <source>
        <dbReference type="ARBA" id="ARBA00022475"/>
    </source>
</evidence>
<dbReference type="PRINTS" id="PR00164">
    <property type="entry name" value="ABC2TRNSPORT"/>
</dbReference>
<evidence type="ECO:0000256" key="1">
    <source>
        <dbReference type="ARBA" id="ARBA00004651"/>
    </source>
</evidence>
<feature type="transmembrane region" description="Helical" evidence="8">
    <location>
        <begin position="287"/>
        <end position="305"/>
    </location>
</feature>
<dbReference type="EMBL" id="APLQ01000014">
    <property type="protein sequence ID" value="ENO13225.1"/>
    <property type="molecule type" value="Genomic_DNA"/>
</dbReference>
<evidence type="ECO:0000256" key="8">
    <source>
        <dbReference type="RuleBase" id="RU361157"/>
    </source>
</evidence>
<feature type="transmembrane region" description="Helical" evidence="8">
    <location>
        <begin position="256"/>
        <end position="280"/>
    </location>
</feature>
<dbReference type="AlphaFoldDB" id="N6VSX4"/>
<keyword evidence="6 8" id="KW-1133">Transmembrane helix</keyword>
<name>N6VSX4_9GAMM</name>
<feature type="transmembrane region" description="Helical" evidence="8">
    <location>
        <begin position="182"/>
        <end position="199"/>
    </location>
</feature>
<evidence type="ECO:0000313" key="11">
    <source>
        <dbReference type="Proteomes" id="UP000013165"/>
    </source>
</evidence>
<dbReference type="PANTHER" id="PTHR30294">
    <property type="entry name" value="MEMBRANE COMPONENT OF ABC TRANSPORTER YHHJ-RELATED"/>
    <property type="match status" value="1"/>
</dbReference>
<dbReference type="GO" id="GO:0140359">
    <property type="term" value="F:ABC-type transporter activity"/>
    <property type="evidence" value="ECO:0007669"/>
    <property type="project" value="InterPro"/>
</dbReference>
<keyword evidence="5 8" id="KW-0812">Transmembrane</keyword>
<reference evidence="10 11" key="1">
    <citation type="journal article" date="2013" name="Genome Announc.">
        <title>Genome Sequence of the Polycyclic Aromatic Hydrocarbon-Degrading Bacterium Strain Marinobacter nanhaiticus D15-8WT.</title>
        <authorList>
            <person name="Cui Z."/>
            <person name="Gao W."/>
            <person name="Li Q."/>
            <person name="Xu G."/>
            <person name="Zheng L."/>
        </authorList>
    </citation>
    <scope>NUCLEOTIDE SEQUENCE [LARGE SCALE GENOMIC DNA]</scope>
    <source>
        <strain evidence="10 11">D15-8W</strain>
    </source>
</reference>
<organism evidence="10 11">
    <name type="scientific">Marinobacter nanhaiticus D15-8W</name>
    <dbReference type="NCBI Taxonomy" id="626887"/>
    <lineage>
        <taxon>Bacteria</taxon>
        <taxon>Pseudomonadati</taxon>
        <taxon>Pseudomonadota</taxon>
        <taxon>Gammaproteobacteria</taxon>
        <taxon>Pseudomonadales</taxon>
        <taxon>Marinobacteraceae</taxon>
        <taxon>Marinobacter</taxon>
    </lineage>
</organism>
<keyword evidence="4 8" id="KW-1003">Cell membrane</keyword>
<dbReference type="RefSeq" id="WP_004581450.1">
    <property type="nucleotide sequence ID" value="NZ_AP028878.1"/>
</dbReference>
<feature type="transmembrane region" description="Helical" evidence="8">
    <location>
        <begin position="23"/>
        <end position="40"/>
    </location>
</feature>
<dbReference type="HOGENOM" id="CLU_039483_8_1_6"/>
<evidence type="ECO:0000259" key="9">
    <source>
        <dbReference type="PROSITE" id="PS51012"/>
    </source>
</evidence>
<dbReference type="PANTHER" id="PTHR30294:SF47">
    <property type="entry name" value="INNER MEMBRANE TRANSPORT PERMEASE YHHJ"/>
    <property type="match status" value="1"/>
</dbReference>
<dbReference type="Gene3D" id="3.40.1710.10">
    <property type="entry name" value="abc type-2 transporter like domain"/>
    <property type="match status" value="1"/>
</dbReference>
<dbReference type="eggNOG" id="COG0842">
    <property type="taxonomic scope" value="Bacteria"/>
</dbReference>
<dbReference type="Pfam" id="PF12698">
    <property type="entry name" value="ABC2_membrane_3"/>
    <property type="match status" value="1"/>
</dbReference>
<evidence type="ECO:0000256" key="6">
    <source>
        <dbReference type="ARBA" id="ARBA00022989"/>
    </source>
</evidence>
<sequence length="372" mass="40857">MAFLRNVYHLGIKELRSLRRDRVLLIFVVVAFTFMVYTAGTGGSTDLHNAPVAVVDEDQSVLSEAMVNSLQPPWFLPPDTVRMHEIDRVLDQGTHTFAIVIPSGFERDVREGRQPSIQLNIDATRMSQAFIGSNYIQQLFTTEAQEFLTAGSSRETSPLELVTRTSFNPNLDGTWFGGAMELIQQITMISIILTGAALIREREHGTIEHLMVMPLSPLEIMLAKVWANGLVILLATAISITLIIHGFLAMPVRGSILLFLAGTLVHLFSTTSIGILIATVARSMPQLGLLIFLVILPLQMLSGAMTPVETMPSAVQAIMQLAPTTHFVSLAQAILYRGADLSIVWPQFLALLGIGLVVFLFALVLFRKHLAS</sequence>
<proteinExistence type="inferred from homology"/>
<evidence type="ECO:0000256" key="7">
    <source>
        <dbReference type="ARBA" id="ARBA00023136"/>
    </source>
</evidence>
<comment type="subcellular location">
    <subcellularLocation>
        <location evidence="8">Cell inner membrane</location>
        <topology evidence="8">Multi-pass membrane protein</topology>
    </subcellularLocation>
    <subcellularLocation>
        <location evidence="1">Cell membrane</location>
        <topology evidence="1">Multi-pass membrane protein</topology>
    </subcellularLocation>
</comment>
<keyword evidence="3 8" id="KW-0813">Transport</keyword>